<dbReference type="KEGG" id="vg:55608335"/>
<gene>
    <name evidence="1" type="primary">72</name>
    <name evidence="1" type="ORF">SEA_FLOWERPOWER_72</name>
</gene>
<accession>A0A2U8UNG2</accession>
<dbReference type="EMBL" id="MH155868">
    <property type="protein sequence ID" value="AWN05153.1"/>
    <property type="molecule type" value="Genomic_DNA"/>
</dbReference>
<reference evidence="1 2" key="1">
    <citation type="submission" date="2018-04" db="EMBL/GenBank/DDBJ databases">
        <authorList>
            <person name="Richter O.R."/>
            <person name="Sprando J."/>
            <person name="Abi J.R."/>
            <person name="Abidin Z.U."/>
            <person name="Aboumatar N."/>
            <person name="Aguilar F.A."/>
            <person name="Ahmed M."/>
            <person name="Aklilu M."/>
            <person name="Ali S.Z."/>
            <person name="Araia S."/>
            <person name="Asbury H."/>
            <person name="Atkinson A.N."/>
            <person name="Azam A.M."/>
            <person name="Bell J.L."/>
            <person name="Bhagat S."/>
            <person name="Bhatti J.A."/>
            <person name="Bhavsar J."/>
            <person name="Blocker D."/>
            <person name="Bonhomme B."/>
            <person name="Buker C.Y."/>
            <person name="Burnett T.D."/>
            <person name="Campbell R.L."/>
            <person name="Campbell S.M."/>
            <person name="Carinugan C.L."/>
            <person name="Chan P.R."/>
            <person name="Chen S."/>
            <person name="Dahne M."/>
            <person name="Dang V.Q."/>
            <person name="Ding J.R."/>
            <person name="Dunn G.L."/>
            <person name="Flores O.S."/>
            <person name="Frank D.N."/>
            <person name="Gonzalez N."/>
            <person name="Goryunova E."/>
            <person name="Hoang T."/>
            <person name="Hollenhorst D."/>
            <person name="Hora A.B."/>
            <person name="Hutchison A.S."/>
            <person name="Huynh A."/>
            <person name="Jani A."/>
            <person name="Jawed T."/>
            <person name="Jeffries M.J."/>
            <person name="Jian G.M."/>
            <person name="Joshi C."/>
            <person name="Kallab S."/>
            <person name="Kang L."/>
            <person name="Khan A."/>
            <person name="Klontz C.M."/>
            <person name="Koert M."/>
            <person name="Lagasca A."/>
            <person name="Lakhani A."/>
            <person name="Larsen A."/>
            <person name="Le A."/>
            <person name="Lee D.Y."/>
            <person name="Lembirik S."/>
            <person name="Lenus S."/>
            <person name="Lesniewski A.M."/>
            <person name="Lu W."/>
            <person name="Mamarakhimova Z."/>
            <person name="Mason S."/>
            <person name="Mathew L.K."/>
            <person name="Mattson C.L."/>
            <person name="Mian U.H."/>
            <person name="Morcos G.S."/>
            <person name="Muhler C.W."/>
            <person name="Naeem N.-U.-A."/>
            <person name="Namagiri S."/>
            <person name="Nassehi T."/>
            <person name="Nazarian M."/>
            <person name="Neal R.A."/>
            <person name="Negash K."/>
            <person name="Ngaleu B.J."/>
            <person name="Nguyen B.T."/>
            <person name="Nguyen K.V."/>
            <person name="Odili J.C."/>
            <person name="Ogletree A."/>
            <person name="Okojie E."/>
            <person name="Olajide T.E."/>
            <person name="Onwukwe C.S."/>
            <person name="Ozako O."/>
            <person name="Pakala M."/>
            <person name="Patel P."/>
            <person name="Patel H.J."/>
            <person name="Patel R."/>
            <person name="Paudel H."/>
            <person name="Pikounis A.J."/>
            <person name="Qazi M.A."/>
            <person name="Quiroz J.N."/>
            <person name="Ramachandran P.N."/>
            <person name="Rashford R.L."/>
            <person name="Rivera J."/>
            <person name="Romero F.D."/>
            <person name="Saba P.A."/>
            <person name="Sabu R.L."/>
            <person name="Saeed O.S."/>
            <person name="Saraf S."/>
            <person name="Scarano A.L."/>
            <person name="Sciandra C."/>
            <person name="Shakarov P."/>
            <person name="Sharma A."/>
            <person name="Singh K."/>
            <person name="Singh S."/>
            <person name="Spindler S.E."/>
            <person name="Szymanik K.H."/>
            <person name="Tahir M."/>
            <person name="Tchuinte L.U."/>
            <person name="Thakkar V."/>
            <person name="Tombo Z.B."/>
            <person name="Touma A."/>
            <person name="Tran J.N."/>
            <person name="Tran N."/>
            <person name="Truong D.H."/>
            <person name="Turner M.D."/>
            <person name="Vidmar M."/>
            <person name="Vuong K."/>
            <person name="Wilson B."/>
            <person name="Xie C.L."/>
            <person name="Yasinova A.G."/>
            <person name="Yu A.M."/>
            <person name="Zolnerowich N."/>
            <person name="Cortez R."/>
            <person name="Greis H.L."/>
            <person name="Lee M."/>
            <person name="Mantzavinos A."/>
            <person name="Mohamed I.R."/>
            <person name="Patel P."/>
            <person name="Puglisi K.M."/>
            <person name="Bhattacharya M."/>
            <person name="Correa-Mendez M."/>
            <person name="Fabian M."/>
            <person name="Reger N."/>
            <person name="Tran K."/>
            <person name="Erill I."/>
            <person name="Caruso S.M."/>
            <person name="Garlena R.A."/>
            <person name="Russell D.A."/>
            <person name="Pope W.H."/>
            <person name="Jacobs-Sera D."/>
            <person name="Hatfull G.F."/>
        </authorList>
    </citation>
    <scope>NUCLEOTIDE SEQUENCE [LARGE SCALE GENOMIC DNA]</scope>
</reference>
<proteinExistence type="predicted"/>
<evidence type="ECO:0000313" key="2">
    <source>
        <dbReference type="Proteomes" id="UP000247075"/>
    </source>
</evidence>
<evidence type="ECO:0000313" key="1">
    <source>
        <dbReference type="EMBL" id="AWN05153.1"/>
    </source>
</evidence>
<organism evidence="1 2">
    <name type="scientific">Streptomyces phage FlowerPower</name>
    <dbReference type="NCBI Taxonomy" id="2182408"/>
    <lineage>
        <taxon>Viruses</taxon>
        <taxon>Duplodnaviria</taxon>
        <taxon>Heunggongvirae</taxon>
        <taxon>Uroviricota</taxon>
        <taxon>Caudoviricetes</taxon>
        <taxon>Beephvirinae</taxon>
        <taxon>Flowerpowervirus</taxon>
        <taxon>Flowerpowervirus flowerpower</taxon>
    </lineage>
</organism>
<dbReference type="Proteomes" id="UP000247075">
    <property type="component" value="Segment"/>
</dbReference>
<protein>
    <submittedName>
        <fullName evidence="1">Uncharacterized protein</fullName>
    </submittedName>
</protein>
<dbReference type="RefSeq" id="YP_009838108.1">
    <property type="nucleotide sequence ID" value="NC_048706.1"/>
</dbReference>
<dbReference type="GeneID" id="55608335"/>
<keyword evidence="2" id="KW-1185">Reference proteome</keyword>
<sequence>MLACKCGSSYRSPGDYMLAIKMGWDVEYTHALLDLWEDCLDEVLDKDDRQAYLDELKEEYGRTVTTRPDQADS</sequence>
<name>A0A2U8UNG2_9CAUD</name>